<accession>A0A8C7XVE6</accession>
<evidence type="ECO:0000256" key="2">
    <source>
        <dbReference type="ARBA" id="ARBA00022729"/>
    </source>
</evidence>
<dbReference type="PANTHER" id="PTHR24373:SF307">
    <property type="entry name" value="TLR4 INTERACTOR WITH LEUCINE RICH REPEATS"/>
    <property type="match status" value="1"/>
</dbReference>
<evidence type="ECO:0000313" key="8">
    <source>
        <dbReference type="Ensembl" id="ENSOSIP00000018581.1"/>
    </source>
</evidence>
<dbReference type="PROSITE" id="PS51450">
    <property type="entry name" value="LRR"/>
    <property type="match status" value="3"/>
</dbReference>
<keyword evidence="5" id="KW-0812">Transmembrane</keyword>
<keyword evidence="5" id="KW-1133">Transmembrane helix</keyword>
<evidence type="ECO:0000256" key="5">
    <source>
        <dbReference type="SAM" id="Phobius"/>
    </source>
</evidence>
<dbReference type="InterPro" id="IPR013783">
    <property type="entry name" value="Ig-like_fold"/>
</dbReference>
<dbReference type="InterPro" id="IPR001611">
    <property type="entry name" value="Leu-rich_rpt"/>
</dbReference>
<evidence type="ECO:0000259" key="7">
    <source>
        <dbReference type="PROSITE" id="PS50853"/>
    </source>
</evidence>
<protein>
    <submittedName>
        <fullName evidence="8">TLR4 interactor with leucine-rich repeats</fullName>
    </submittedName>
</protein>
<keyword evidence="9" id="KW-1185">Reference proteome</keyword>
<dbReference type="Ensembl" id="ENSOSIT00000019623.1">
    <property type="protein sequence ID" value="ENSOSIP00000018581.1"/>
    <property type="gene ID" value="ENSOSIG00000010071.1"/>
</dbReference>
<dbReference type="InterPro" id="IPR003591">
    <property type="entry name" value="Leu-rich_rpt_typical-subtyp"/>
</dbReference>
<organism evidence="8 9">
    <name type="scientific">Oryzias sinensis</name>
    <name type="common">Chinese medaka</name>
    <dbReference type="NCBI Taxonomy" id="183150"/>
    <lineage>
        <taxon>Eukaryota</taxon>
        <taxon>Metazoa</taxon>
        <taxon>Chordata</taxon>
        <taxon>Craniata</taxon>
        <taxon>Vertebrata</taxon>
        <taxon>Euteleostomi</taxon>
        <taxon>Actinopterygii</taxon>
        <taxon>Neopterygii</taxon>
        <taxon>Teleostei</taxon>
        <taxon>Neoteleostei</taxon>
        <taxon>Acanthomorphata</taxon>
        <taxon>Ovalentaria</taxon>
        <taxon>Atherinomorphae</taxon>
        <taxon>Beloniformes</taxon>
        <taxon>Adrianichthyidae</taxon>
        <taxon>Oryziinae</taxon>
        <taxon>Oryzias</taxon>
    </lineage>
</organism>
<dbReference type="PROSITE" id="PS50853">
    <property type="entry name" value="FN3"/>
    <property type="match status" value="1"/>
</dbReference>
<dbReference type="Gene3D" id="3.80.10.10">
    <property type="entry name" value="Ribonuclease Inhibitor"/>
    <property type="match status" value="2"/>
</dbReference>
<dbReference type="GeneTree" id="ENSGT00940000161975"/>
<dbReference type="SMART" id="SM00365">
    <property type="entry name" value="LRR_SD22"/>
    <property type="match status" value="5"/>
</dbReference>
<dbReference type="SUPFAM" id="SSF49265">
    <property type="entry name" value="Fibronectin type III"/>
    <property type="match status" value="1"/>
</dbReference>
<feature type="chain" id="PRO_5034006778" evidence="6">
    <location>
        <begin position="22"/>
        <end position="796"/>
    </location>
</feature>
<reference evidence="8" key="2">
    <citation type="submission" date="2025-09" db="UniProtKB">
        <authorList>
            <consortium name="Ensembl"/>
        </authorList>
    </citation>
    <scope>IDENTIFICATION</scope>
</reference>
<dbReference type="SMART" id="SM00369">
    <property type="entry name" value="LRR_TYP"/>
    <property type="match status" value="11"/>
</dbReference>
<keyword evidence="5" id="KW-0472">Membrane</keyword>
<dbReference type="AlphaFoldDB" id="A0A8C7XVE6"/>
<feature type="compositionally biased region" description="Basic and acidic residues" evidence="4">
    <location>
        <begin position="478"/>
        <end position="491"/>
    </location>
</feature>
<dbReference type="InterPro" id="IPR036116">
    <property type="entry name" value="FN3_sf"/>
</dbReference>
<sequence length="796" mass="89286">MDTNAFLVCVCFFLLSPNVFSSSLAMNFCLERCECQPPQRAMCANRGLRAVPQPAAEASNDTLSLNLGGNFITNISALDFTRYNNLIRLNLQYNQVATVHPKAFEKLTRLEELYLGHNLLSALPVGTLQPLKKLTVLYGNNNAIKKITPDLFTDLHNLVKLRLDGNFLEVLQDSVFESLTSLHFLHLEHNKVQHIHRKAFSKMTSLRYLNLAHNKQSGLPTLTFSHLRALTTLLLSENEIQYIGNHVFQNLQKLSKLSLSNNRISQMDSEALKGLLSLRELLIDGNDLAEIPAGLLDPLKRIEELDLSSNRISHIDSLAFSKLKHLKVLKLKNNFLTSLSGGNFALNKVLFDLDLQGNNWTCDCRLNELKRWMAAVQSQGKLLTVFLQCRYPATLRGKYLDYVNSSQLQSLGNLSHLCKSEAGLEESRGGGVVLKMEETGRGDLHGAMVGEWRGGANKTEVGERDNWRPWRRERVMRTRGEEKGKRERQGERGVQGDQSSIEMTENSYVLKGKKPKNSKHGTGRRKLKVPSKSDPTADPGLFTNSSVPSGGTFDLLRSDQHEIADPCVFNHHFIYNVSVAHITSSTVTVFWTTRDHHHSVQTARTSQEVHYRVMFDRFGTADRFPRYVYTQGTARSVTLRELSAGVTYMVCVEGVVGGSVCQVAPRDHCAGLVTLSEGMNRGAMLSSDLQLVTLATLAGNALLLLVIGGVWLGRFLRKRLRRRKSAVHVRHMYSTRRPFRPAMATASVSADFTTYQSSRPARLSPIEEGDLIEFPCDRFLDSCSVHRGSDMQRFTD</sequence>
<evidence type="ECO:0000313" key="9">
    <source>
        <dbReference type="Proteomes" id="UP000694383"/>
    </source>
</evidence>
<dbReference type="Pfam" id="PF13855">
    <property type="entry name" value="LRR_8"/>
    <property type="match status" value="4"/>
</dbReference>
<feature type="domain" description="Fibronectin type-III" evidence="7">
    <location>
        <begin position="573"/>
        <end position="678"/>
    </location>
</feature>
<dbReference type="GO" id="GO:0031012">
    <property type="term" value="C:extracellular matrix"/>
    <property type="evidence" value="ECO:0007669"/>
    <property type="project" value="TreeGrafter"/>
</dbReference>
<evidence type="ECO:0000256" key="4">
    <source>
        <dbReference type="SAM" id="MobiDB-lite"/>
    </source>
</evidence>
<dbReference type="Proteomes" id="UP000694383">
    <property type="component" value="Unplaced"/>
</dbReference>
<dbReference type="SUPFAM" id="SSF52058">
    <property type="entry name" value="L domain-like"/>
    <property type="match status" value="1"/>
</dbReference>
<dbReference type="InterPro" id="IPR032675">
    <property type="entry name" value="LRR_dom_sf"/>
</dbReference>
<dbReference type="GO" id="GO:0005615">
    <property type="term" value="C:extracellular space"/>
    <property type="evidence" value="ECO:0007669"/>
    <property type="project" value="TreeGrafter"/>
</dbReference>
<name>A0A8C7XVE6_9TELE</name>
<evidence type="ECO:0000256" key="6">
    <source>
        <dbReference type="SAM" id="SignalP"/>
    </source>
</evidence>
<keyword evidence="2 6" id="KW-0732">Signal</keyword>
<feature type="compositionally biased region" description="Polar residues" evidence="4">
    <location>
        <begin position="496"/>
        <end position="507"/>
    </location>
</feature>
<evidence type="ECO:0000256" key="3">
    <source>
        <dbReference type="ARBA" id="ARBA00022737"/>
    </source>
</evidence>
<dbReference type="PANTHER" id="PTHR24373">
    <property type="entry name" value="SLIT RELATED LEUCINE-RICH REPEAT NEURONAL PROTEIN"/>
    <property type="match status" value="1"/>
</dbReference>
<keyword evidence="1" id="KW-0433">Leucine-rich repeat</keyword>
<dbReference type="FunFam" id="3.80.10.10:FF:001360">
    <property type="entry name" value="Uncharacterized protein"/>
    <property type="match status" value="1"/>
</dbReference>
<dbReference type="CDD" id="cd00063">
    <property type="entry name" value="FN3"/>
    <property type="match status" value="1"/>
</dbReference>
<feature type="region of interest" description="Disordered" evidence="4">
    <location>
        <begin position="478"/>
        <end position="545"/>
    </location>
</feature>
<feature type="transmembrane region" description="Helical" evidence="5">
    <location>
        <begin position="691"/>
        <end position="713"/>
    </location>
</feature>
<proteinExistence type="predicted"/>
<feature type="compositionally biased region" description="Basic residues" evidence="4">
    <location>
        <begin position="511"/>
        <end position="529"/>
    </location>
</feature>
<dbReference type="InterPro" id="IPR003961">
    <property type="entry name" value="FN3_dom"/>
</dbReference>
<dbReference type="Gene3D" id="2.60.40.10">
    <property type="entry name" value="Immunoglobulins"/>
    <property type="match status" value="1"/>
</dbReference>
<dbReference type="FunFam" id="3.80.10.10:FF:000169">
    <property type="entry name" value="TLR4 interactor with leucine rich repeats"/>
    <property type="match status" value="1"/>
</dbReference>
<keyword evidence="3" id="KW-0677">Repeat</keyword>
<feature type="signal peptide" evidence="6">
    <location>
        <begin position="1"/>
        <end position="21"/>
    </location>
</feature>
<dbReference type="InterPro" id="IPR050328">
    <property type="entry name" value="Dev_Immune_Receptor"/>
</dbReference>
<evidence type="ECO:0000256" key="1">
    <source>
        <dbReference type="ARBA" id="ARBA00022614"/>
    </source>
</evidence>
<reference evidence="8" key="1">
    <citation type="submission" date="2025-08" db="UniProtKB">
        <authorList>
            <consortium name="Ensembl"/>
        </authorList>
    </citation>
    <scope>IDENTIFICATION</scope>
</reference>